<accession>A0ABW1YK29</accession>
<feature type="region of interest" description="Disordered" evidence="1">
    <location>
        <begin position="1"/>
        <end position="42"/>
    </location>
</feature>
<evidence type="ECO:0000313" key="2">
    <source>
        <dbReference type="EMBL" id="MFC6633108.1"/>
    </source>
</evidence>
<dbReference type="InterPro" id="IPR009731">
    <property type="entry name" value="P-like"/>
</dbReference>
<feature type="compositionally biased region" description="Polar residues" evidence="1">
    <location>
        <begin position="1"/>
        <end position="13"/>
    </location>
</feature>
<organism evidence="2 3">
    <name type="scientific">Microbulbifer taiwanensis</name>
    <dbReference type="NCBI Taxonomy" id="986746"/>
    <lineage>
        <taxon>Bacteria</taxon>
        <taxon>Pseudomonadati</taxon>
        <taxon>Pseudomonadota</taxon>
        <taxon>Gammaproteobacteria</taxon>
        <taxon>Cellvibrionales</taxon>
        <taxon>Microbulbiferaceae</taxon>
        <taxon>Microbulbifer</taxon>
    </lineage>
</organism>
<dbReference type="Pfam" id="PF06992">
    <property type="entry name" value="Phage_lambda_P"/>
    <property type="match status" value="1"/>
</dbReference>
<dbReference type="EMBL" id="JBHSVR010000001">
    <property type="protein sequence ID" value="MFC6633108.1"/>
    <property type="molecule type" value="Genomic_DNA"/>
</dbReference>
<feature type="compositionally biased region" description="Low complexity" evidence="1">
    <location>
        <begin position="24"/>
        <end position="35"/>
    </location>
</feature>
<keyword evidence="3" id="KW-1185">Reference proteome</keyword>
<comment type="caution">
    <text evidence="2">The sequence shown here is derived from an EMBL/GenBank/DDBJ whole genome shotgun (WGS) entry which is preliminary data.</text>
</comment>
<evidence type="ECO:0000313" key="3">
    <source>
        <dbReference type="Proteomes" id="UP001596425"/>
    </source>
</evidence>
<sequence length="225" mass="24591">MASRNIPTQTTSAAIGRGQGTDPSSTSSRTQTGSGEANEQLNEKKRALNEVFGLLKLSYHNQFNSAFPDTETLNLAKRLWLESLGAFSAAEIVAGAKRAIKQSEYLPTVHKMLQLCAAGDNGLPDARAAYREACNASSPKANFNWSHPAVYHAGRESNWFFLANNAESVAYPVFAEHYRKICARVLEGEKLPLPAQLQLEEKPGTPLSKEENAQKMAALRAKLDI</sequence>
<proteinExistence type="predicted"/>
<evidence type="ECO:0000256" key="1">
    <source>
        <dbReference type="SAM" id="MobiDB-lite"/>
    </source>
</evidence>
<gene>
    <name evidence="2" type="ORF">ACFQBM_07455</name>
</gene>
<dbReference type="Proteomes" id="UP001596425">
    <property type="component" value="Unassembled WGS sequence"/>
</dbReference>
<reference evidence="3" key="1">
    <citation type="journal article" date="2019" name="Int. J. Syst. Evol. Microbiol.">
        <title>The Global Catalogue of Microorganisms (GCM) 10K type strain sequencing project: providing services to taxonomists for standard genome sequencing and annotation.</title>
        <authorList>
            <consortium name="The Broad Institute Genomics Platform"/>
            <consortium name="The Broad Institute Genome Sequencing Center for Infectious Disease"/>
            <person name="Wu L."/>
            <person name="Ma J."/>
        </authorList>
    </citation>
    <scope>NUCLEOTIDE SEQUENCE [LARGE SCALE GENOMIC DNA]</scope>
    <source>
        <strain evidence="3">CGMCC 1.13718</strain>
    </source>
</reference>
<protein>
    <submittedName>
        <fullName evidence="2">Replication protein P</fullName>
    </submittedName>
</protein>
<dbReference type="RefSeq" id="WP_193189399.1">
    <property type="nucleotide sequence ID" value="NZ_JACZFR010000006.1"/>
</dbReference>
<name>A0ABW1YK29_9GAMM</name>